<dbReference type="Proteomes" id="UP000053989">
    <property type="component" value="Unassembled WGS sequence"/>
</dbReference>
<dbReference type="EMBL" id="KN822195">
    <property type="protein sequence ID" value="KIM52935.1"/>
    <property type="molecule type" value="Genomic_DNA"/>
</dbReference>
<evidence type="ECO:0000313" key="2">
    <source>
        <dbReference type="EMBL" id="KIM52935.1"/>
    </source>
</evidence>
<dbReference type="HOGENOM" id="CLU_2819689_0_0_1"/>
<protein>
    <submittedName>
        <fullName evidence="2">Uncharacterized protein</fullName>
    </submittedName>
</protein>
<keyword evidence="3" id="KW-1185">Reference proteome</keyword>
<gene>
    <name evidence="2" type="ORF">SCLCIDRAFT_1223334</name>
</gene>
<feature type="non-terminal residue" evidence="2">
    <location>
        <position position="67"/>
    </location>
</feature>
<proteinExistence type="predicted"/>
<name>A0A0C3CWJ0_9AGAM</name>
<reference evidence="2 3" key="1">
    <citation type="submission" date="2014-04" db="EMBL/GenBank/DDBJ databases">
        <authorList>
            <consortium name="DOE Joint Genome Institute"/>
            <person name="Kuo A."/>
            <person name="Kohler A."/>
            <person name="Nagy L.G."/>
            <person name="Floudas D."/>
            <person name="Copeland A."/>
            <person name="Barry K.W."/>
            <person name="Cichocki N."/>
            <person name="Veneault-Fourrey C."/>
            <person name="LaButti K."/>
            <person name="Lindquist E.A."/>
            <person name="Lipzen A."/>
            <person name="Lundell T."/>
            <person name="Morin E."/>
            <person name="Murat C."/>
            <person name="Sun H."/>
            <person name="Tunlid A."/>
            <person name="Henrissat B."/>
            <person name="Grigoriev I.V."/>
            <person name="Hibbett D.S."/>
            <person name="Martin F."/>
            <person name="Nordberg H.P."/>
            <person name="Cantor M.N."/>
            <person name="Hua S.X."/>
        </authorList>
    </citation>
    <scope>NUCLEOTIDE SEQUENCE [LARGE SCALE GENOMIC DNA]</scope>
    <source>
        <strain evidence="2 3">Foug A</strain>
    </source>
</reference>
<evidence type="ECO:0000256" key="1">
    <source>
        <dbReference type="SAM" id="MobiDB-lite"/>
    </source>
</evidence>
<organism evidence="2 3">
    <name type="scientific">Scleroderma citrinum Foug A</name>
    <dbReference type="NCBI Taxonomy" id="1036808"/>
    <lineage>
        <taxon>Eukaryota</taxon>
        <taxon>Fungi</taxon>
        <taxon>Dikarya</taxon>
        <taxon>Basidiomycota</taxon>
        <taxon>Agaricomycotina</taxon>
        <taxon>Agaricomycetes</taxon>
        <taxon>Agaricomycetidae</taxon>
        <taxon>Boletales</taxon>
        <taxon>Sclerodermatineae</taxon>
        <taxon>Sclerodermataceae</taxon>
        <taxon>Scleroderma</taxon>
    </lineage>
</organism>
<dbReference type="InParanoid" id="A0A0C3CWJ0"/>
<evidence type="ECO:0000313" key="3">
    <source>
        <dbReference type="Proteomes" id="UP000053989"/>
    </source>
</evidence>
<sequence>MRRGMVLLVKDMHAGQSTQPPLLVYLIIHIHKHTCLSPLPWSTRHRQLRKTHPQAKGYLNQHQPDIS</sequence>
<accession>A0A0C3CWJ0</accession>
<feature type="region of interest" description="Disordered" evidence="1">
    <location>
        <begin position="46"/>
        <end position="67"/>
    </location>
</feature>
<reference evidence="3" key="2">
    <citation type="submission" date="2015-01" db="EMBL/GenBank/DDBJ databases">
        <title>Evolutionary Origins and Diversification of the Mycorrhizal Mutualists.</title>
        <authorList>
            <consortium name="DOE Joint Genome Institute"/>
            <consortium name="Mycorrhizal Genomics Consortium"/>
            <person name="Kohler A."/>
            <person name="Kuo A."/>
            <person name="Nagy L.G."/>
            <person name="Floudas D."/>
            <person name="Copeland A."/>
            <person name="Barry K.W."/>
            <person name="Cichocki N."/>
            <person name="Veneault-Fourrey C."/>
            <person name="LaButti K."/>
            <person name="Lindquist E.A."/>
            <person name="Lipzen A."/>
            <person name="Lundell T."/>
            <person name="Morin E."/>
            <person name="Murat C."/>
            <person name="Riley R."/>
            <person name="Ohm R."/>
            <person name="Sun H."/>
            <person name="Tunlid A."/>
            <person name="Henrissat B."/>
            <person name="Grigoriev I.V."/>
            <person name="Hibbett D.S."/>
            <person name="Martin F."/>
        </authorList>
    </citation>
    <scope>NUCLEOTIDE SEQUENCE [LARGE SCALE GENOMIC DNA]</scope>
    <source>
        <strain evidence="3">Foug A</strain>
    </source>
</reference>
<dbReference type="AlphaFoldDB" id="A0A0C3CWJ0"/>